<dbReference type="EMBL" id="BQKE01000001">
    <property type="protein sequence ID" value="GJM60305.1"/>
    <property type="molecule type" value="Genomic_DNA"/>
</dbReference>
<dbReference type="SUPFAM" id="SSF55781">
    <property type="entry name" value="GAF domain-like"/>
    <property type="match status" value="1"/>
</dbReference>
<feature type="domain" description="PPM-type phosphatase" evidence="2">
    <location>
        <begin position="190"/>
        <end position="404"/>
    </location>
</feature>
<dbReference type="PANTHER" id="PTHR43156">
    <property type="entry name" value="STAGE II SPORULATION PROTEIN E-RELATED"/>
    <property type="match status" value="1"/>
</dbReference>
<evidence type="ECO:0000313" key="3">
    <source>
        <dbReference type="EMBL" id="GJM60305.1"/>
    </source>
</evidence>
<gene>
    <name evidence="3" type="ORF">PEDI_08570</name>
</gene>
<proteinExistence type="predicted"/>
<evidence type="ECO:0000256" key="1">
    <source>
        <dbReference type="ARBA" id="ARBA00022801"/>
    </source>
</evidence>
<dbReference type="RefSeq" id="WP_053404171.1">
    <property type="nucleotide sequence ID" value="NZ_BQKE01000001.1"/>
</dbReference>
<evidence type="ECO:0000259" key="2">
    <source>
        <dbReference type="PROSITE" id="PS51746"/>
    </source>
</evidence>
<accession>A0AAN4VXS3</accession>
<keyword evidence="1" id="KW-0378">Hydrolase</keyword>
<dbReference type="SUPFAM" id="SSF81606">
    <property type="entry name" value="PP2C-like"/>
    <property type="match status" value="1"/>
</dbReference>
<evidence type="ECO:0000313" key="4">
    <source>
        <dbReference type="Proteomes" id="UP001310022"/>
    </source>
</evidence>
<keyword evidence="4" id="KW-1185">Reference proteome</keyword>
<dbReference type="PROSITE" id="PS51746">
    <property type="entry name" value="PPM_2"/>
    <property type="match status" value="1"/>
</dbReference>
<dbReference type="SMART" id="SM00331">
    <property type="entry name" value="PP2C_SIG"/>
    <property type="match status" value="1"/>
</dbReference>
<name>A0AAN4VXS3_9BACT</name>
<dbReference type="PANTHER" id="PTHR43156:SF2">
    <property type="entry name" value="STAGE II SPORULATION PROTEIN E"/>
    <property type="match status" value="1"/>
</dbReference>
<comment type="caution">
    <text evidence="3">The sequence shown here is derived from an EMBL/GenBank/DDBJ whole genome shotgun (WGS) entry which is preliminary data.</text>
</comment>
<dbReference type="AlphaFoldDB" id="A0AAN4VXS3"/>
<protein>
    <recommendedName>
        <fullName evidence="2">PPM-type phosphatase domain-containing protein</fullName>
    </recommendedName>
</protein>
<dbReference type="InterPro" id="IPR001932">
    <property type="entry name" value="PPM-type_phosphatase-like_dom"/>
</dbReference>
<organism evidence="3 4">
    <name type="scientific">Persicobacter diffluens</name>
    <dbReference type="NCBI Taxonomy" id="981"/>
    <lineage>
        <taxon>Bacteria</taxon>
        <taxon>Pseudomonadati</taxon>
        <taxon>Bacteroidota</taxon>
        <taxon>Cytophagia</taxon>
        <taxon>Cytophagales</taxon>
        <taxon>Persicobacteraceae</taxon>
        <taxon>Persicobacter</taxon>
    </lineage>
</organism>
<dbReference type="InterPro" id="IPR052016">
    <property type="entry name" value="Bact_Sigma-Reg"/>
</dbReference>
<dbReference type="Gene3D" id="3.60.40.10">
    <property type="entry name" value="PPM-type phosphatase domain"/>
    <property type="match status" value="1"/>
</dbReference>
<dbReference type="Pfam" id="PF07228">
    <property type="entry name" value="SpoIIE"/>
    <property type="match status" value="1"/>
</dbReference>
<reference evidence="3 4" key="1">
    <citation type="submission" date="2021-12" db="EMBL/GenBank/DDBJ databases">
        <title>Genome sequencing of bacteria with rrn-lacking chromosome and rrn-plasmid.</title>
        <authorList>
            <person name="Anda M."/>
            <person name="Iwasaki W."/>
        </authorList>
    </citation>
    <scope>NUCLEOTIDE SEQUENCE [LARGE SCALE GENOMIC DNA]</scope>
    <source>
        <strain evidence="3 4">NBRC 15940</strain>
    </source>
</reference>
<dbReference type="GO" id="GO:0016791">
    <property type="term" value="F:phosphatase activity"/>
    <property type="evidence" value="ECO:0007669"/>
    <property type="project" value="TreeGrafter"/>
</dbReference>
<dbReference type="Proteomes" id="UP001310022">
    <property type="component" value="Unassembled WGS sequence"/>
</dbReference>
<sequence length="406" mass="46598">MMESVNFEKKYQLKELELNALLEVSMGINNNMKEEHLYRVFQFTLQGTFGVERMALYVCNESGWGCKAQFNTDSNFEENPLDECLLEVKDIKKVDEITPCNSIFSEFDVIIPVSHKQERLAVLLVGSNGQKEEMNLKFIQTLANLIFVALENKKFARRQLKQERMNREIEIANQVQKSLLPPSLPNSEKLQMAAEYVPHHGIGGDYYDCITLEDGRYLICMADVSGKGIPAALLMSNFQASLRTIVLHTTDLKEVVASVNQQIQRRGAQEHFITVFLAIYDMERNTLEYVNAGHNQPLVIHENGQVQHLDKGSTIMGFFDPLPFIESGLLTNLEAFTLFCYTDGLTETFNDQEEEYGEERLEAFLVNQQTLTPEEIIQEMMKELNNYRKEVPYADDISIFTLKKWA</sequence>
<dbReference type="InterPro" id="IPR036457">
    <property type="entry name" value="PPM-type-like_dom_sf"/>
</dbReference>